<dbReference type="NCBIfam" id="TIGR02103">
    <property type="entry name" value="pullul_strch"/>
    <property type="match status" value="1"/>
</dbReference>
<feature type="domain" description="Pullulanase Ins" evidence="5">
    <location>
        <begin position="275"/>
        <end position="341"/>
    </location>
</feature>
<feature type="non-terminal residue" evidence="6">
    <location>
        <position position="584"/>
    </location>
</feature>
<dbReference type="CDD" id="cd02860">
    <property type="entry name" value="E_set_Pullulanase"/>
    <property type="match status" value="1"/>
</dbReference>
<dbReference type="InterPro" id="IPR017853">
    <property type="entry name" value="GH"/>
</dbReference>
<feature type="domain" description="Pullulanase N2" evidence="4">
    <location>
        <begin position="5"/>
        <end position="78"/>
    </location>
</feature>
<dbReference type="GO" id="GO:0051060">
    <property type="term" value="F:pullulanase activity"/>
    <property type="evidence" value="ECO:0007669"/>
    <property type="project" value="InterPro"/>
</dbReference>
<dbReference type="Gene3D" id="2.60.40.1130">
    <property type="entry name" value="Rab geranylgeranyltransferase alpha-subunit, insert domain"/>
    <property type="match status" value="1"/>
</dbReference>
<dbReference type="InterPro" id="IPR011839">
    <property type="entry name" value="Pullul_strch"/>
</dbReference>
<organism evidence="6 7">
    <name type="scientific">Vibrio parahaemolyticus</name>
    <dbReference type="NCBI Taxonomy" id="670"/>
    <lineage>
        <taxon>Bacteria</taxon>
        <taxon>Pseudomonadati</taxon>
        <taxon>Pseudomonadota</taxon>
        <taxon>Gammaproteobacteria</taxon>
        <taxon>Vibrionales</taxon>
        <taxon>Vibrionaceae</taxon>
        <taxon>Vibrio</taxon>
    </lineage>
</organism>
<comment type="caution">
    <text evidence="6">The sequence shown here is derived from an EMBL/GenBank/DDBJ whole genome shotgun (WGS) entry which is preliminary data.</text>
</comment>
<dbReference type="InterPro" id="IPR014756">
    <property type="entry name" value="Ig_E-set"/>
</dbReference>
<evidence type="ECO:0000256" key="1">
    <source>
        <dbReference type="ARBA" id="ARBA00008061"/>
    </source>
</evidence>
<evidence type="ECO:0000259" key="3">
    <source>
        <dbReference type="Pfam" id="PF02922"/>
    </source>
</evidence>
<feature type="domain" description="Glycoside hydrolase family 13 N-terminal" evidence="3">
    <location>
        <begin position="94"/>
        <end position="178"/>
    </location>
</feature>
<dbReference type="Gene3D" id="2.60.40.10">
    <property type="entry name" value="Immunoglobulins"/>
    <property type="match status" value="1"/>
</dbReference>
<comment type="similarity">
    <text evidence="1">Belongs to the glycosyl hydrolase 13 family.</text>
</comment>
<evidence type="ECO:0000256" key="2">
    <source>
        <dbReference type="ARBA" id="ARBA00023295"/>
    </source>
</evidence>
<proteinExistence type="inferred from homology"/>
<sequence length="584" mass="64274">DEDKQISGGTAVELTKAGDLSDGLKSRFRHLASLQAAGIDVDDATLRTILKSQIVMVAYNANGDVISATEVQKPGVLDAVFADSKAGNAISQELGAIVEGGAATFKLWAPTAQDVALIIYDENLKEETTVAMKEDSATGIWVSEAQSNVVNKYYRYQVKVYHPTTGVIETRLVTDPYSLSLSKNSMYSQVIDLDDPSLMPQGWSDYERPTVKKDEDHVLYESHLRDFSFNDTKGTKEYNGKYLALTEADRESVSHLQALKDAGLTTLHILPAFDIATVDEEAANRVDITDTVGKLCGIKPEASVCDEVDGAKVIEDVLNSYDPATGSAQALMNDLRMLDSFNWGYDPFHYTVPEGSYATDPNGSKRILEFREMVQATHKMKLKLIMDVVYNHTNASGINDKSVLDKIVPGYYHRLNVNTGGVENSTCCDNTATENLMMGKLMVDSLKVWADDYKVDGFRFDLMGHQPKDVMVYALEQIRKIDENTLFYGEGWDFGEVSNNARFDQATQLNMAGTEIGTFSDRLRDAVRGGSPFDGGVDSEGKHPLRFNQGFGNAAYANEETKVDAESVNGRLHNQDLVRLGMAG</sequence>
<dbReference type="Gene3D" id="3.20.20.80">
    <property type="entry name" value="Glycosidases"/>
    <property type="match status" value="1"/>
</dbReference>
<dbReference type="Pfam" id="PF17967">
    <property type="entry name" value="Pullulanase_N2"/>
    <property type="match status" value="1"/>
</dbReference>
<dbReference type="SUPFAM" id="SSF51445">
    <property type="entry name" value="(Trans)glycosidases"/>
    <property type="match status" value="1"/>
</dbReference>
<evidence type="ECO:0000259" key="4">
    <source>
        <dbReference type="Pfam" id="PF17967"/>
    </source>
</evidence>
<evidence type="ECO:0000313" key="6">
    <source>
        <dbReference type="EMBL" id="OXE32390.1"/>
    </source>
</evidence>
<dbReference type="InterPro" id="IPR004193">
    <property type="entry name" value="Glyco_hydro_13_N"/>
</dbReference>
<evidence type="ECO:0000259" key="5">
    <source>
        <dbReference type="Pfam" id="PF18494"/>
    </source>
</evidence>
<dbReference type="EMBL" id="NIXT01000690">
    <property type="protein sequence ID" value="OXE32390.1"/>
    <property type="molecule type" value="Genomic_DNA"/>
</dbReference>
<dbReference type="GO" id="GO:0005975">
    <property type="term" value="P:carbohydrate metabolic process"/>
    <property type="evidence" value="ECO:0007669"/>
    <property type="project" value="InterPro"/>
</dbReference>
<reference evidence="6 7" key="1">
    <citation type="journal article" date="2017" name="Appl. Environ. Microbiol.">
        <title>Parallel evolution of two clades of a major Atlantic endemic Vibrio parahaemolyticus pathogen lineage by independent acquisition of related pathogenicity islands.</title>
        <authorList>
            <person name="Xu F."/>
            <person name="Gonzalez-Escalona N."/>
            <person name="Drees K.P."/>
            <person name="Sebra R.P."/>
            <person name="Cooper V.S."/>
            <person name="Jones S.H."/>
            <person name="Whistler C.A."/>
        </authorList>
    </citation>
    <scope>NUCLEOTIDE SEQUENCE [LARGE SCALE GENOMIC DNA]</scope>
    <source>
        <strain evidence="6 7">MAVP-3</strain>
    </source>
</reference>
<name>A0A227JB97_VIBPH</name>
<accession>A0A227JB97</accession>
<gene>
    <name evidence="6" type="ORF">CA163_12940</name>
</gene>
<dbReference type="Pfam" id="PF18494">
    <property type="entry name" value="Pullulanase_Ins"/>
    <property type="match status" value="1"/>
</dbReference>
<evidence type="ECO:0000313" key="7">
    <source>
        <dbReference type="Proteomes" id="UP000214596"/>
    </source>
</evidence>
<keyword evidence="2" id="KW-0326">Glycosidase</keyword>
<dbReference type="SUPFAM" id="SSF81296">
    <property type="entry name" value="E set domains"/>
    <property type="match status" value="2"/>
</dbReference>
<keyword evidence="2" id="KW-0378">Hydrolase</keyword>
<protein>
    <submittedName>
        <fullName evidence="6">DUF5116 domain-containing protein</fullName>
    </submittedName>
</protein>
<dbReference type="InterPro" id="IPR013783">
    <property type="entry name" value="Ig-like_fold"/>
</dbReference>
<dbReference type="Proteomes" id="UP000214596">
    <property type="component" value="Unassembled WGS sequence"/>
</dbReference>
<dbReference type="Pfam" id="PF02922">
    <property type="entry name" value="CBM_48"/>
    <property type="match status" value="1"/>
</dbReference>
<dbReference type="InterPro" id="IPR041111">
    <property type="entry name" value="Pullulanase_Ins"/>
</dbReference>
<dbReference type="InterPro" id="IPR040671">
    <property type="entry name" value="Pullulanase_N2"/>
</dbReference>
<dbReference type="CDD" id="cd11341">
    <property type="entry name" value="AmyAc_Pullulanase_LD-like"/>
    <property type="match status" value="1"/>
</dbReference>
<dbReference type="AlphaFoldDB" id="A0A227JB97"/>
<dbReference type="PANTHER" id="PTHR43002">
    <property type="entry name" value="GLYCOGEN DEBRANCHING ENZYME"/>
    <property type="match status" value="1"/>
</dbReference>
<dbReference type="STRING" id="670.ACZ92_01435"/>
<feature type="non-terminal residue" evidence="6">
    <location>
        <position position="1"/>
    </location>
</feature>